<name>A0A5M8Q5G1_9BACT</name>
<evidence type="ECO:0000313" key="4">
    <source>
        <dbReference type="EMBL" id="MFA1772315.1"/>
    </source>
</evidence>
<accession>A0A5M8Q5G1</accession>
<dbReference type="OrthoDB" id="894272at2"/>
<reference evidence="3 5" key="2">
    <citation type="submission" date="2019-09" db="EMBL/GenBank/DDBJ databases">
        <title>A bacterium isolated from glacier soil.</title>
        <authorList>
            <person name="Liu Q."/>
        </authorList>
    </citation>
    <scope>NUCLEOTIDE SEQUENCE [LARGE SCALE GENOMIC DNA]</scope>
    <source>
        <strain evidence="3 5">MDT1-10-3</strain>
    </source>
</reference>
<dbReference type="EMBL" id="JBGOGF010000007">
    <property type="protein sequence ID" value="MFA1772315.1"/>
    <property type="molecule type" value="Genomic_DNA"/>
</dbReference>
<gene>
    <name evidence="4" type="ORF">ACD591_13525</name>
    <name evidence="3" type="ORF">FOE74_18700</name>
</gene>
<comment type="caution">
    <text evidence="3">The sequence shown here is derived from an EMBL/GenBank/DDBJ whole genome shotgun (WGS) entry which is preliminary data.</text>
</comment>
<proteinExistence type="predicted"/>
<dbReference type="PROSITE" id="PS51257">
    <property type="entry name" value="PROKAR_LIPOPROTEIN"/>
    <property type="match status" value="1"/>
</dbReference>
<dbReference type="RefSeq" id="WP_149100153.1">
    <property type="nucleotide sequence ID" value="NZ_BMMG01000007.1"/>
</dbReference>
<dbReference type="EMBL" id="VKKZ01000024">
    <property type="protein sequence ID" value="KAA6431125.1"/>
    <property type="molecule type" value="Genomic_DNA"/>
</dbReference>
<organism evidence="3 5">
    <name type="scientific">Rufibacter glacialis</name>
    <dbReference type="NCBI Taxonomy" id="1259555"/>
    <lineage>
        <taxon>Bacteria</taxon>
        <taxon>Pseudomonadati</taxon>
        <taxon>Bacteroidota</taxon>
        <taxon>Cytophagia</taxon>
        <taxon>Cytophagales</taxon>
        <taxon>Hymenobacteraceae</taxon>
        <taxon>Rufibacter</taxon>
    </lineage>
</organism>
<evidence type="ECO:0000313" key="3">
    <source>
        <dbReference type="EMBL" id="KAA6431125.1"/>
    </source>
</evidence>
<dbReference type="Proteomes" id="UP000323866">
    <property type="component" value="Unassembled WGS sequence"/>
</dbReference>
<protein>
    <submittedName>
        <fullName evidence="3">Uncharacterized protein</fullName>
    </submittedName>
</protein>
<feature type="region of interest" description="Disordered" evidence="1">
    <location>
        <begin position="41"/>
        <end position="64"/>
    </location>
</feature>
<reference evidence="3 5" key="1">
    <citation type="submission" date="2019-07" db="EMBL/GenBank/DDBJ databases">
        <authorList>
            <person name="Qu J.-H."/>
        </authorList>
    </citation>
    <scope>NUCLEOTIDE SEQUENCE [LARGE SCALE GENOMIC DNA]</scope>
    <source>
        <strain evidence="3 5">MDT1-10-3</strain>
    </source>
</reference>
<evidence type="ECO:0000313" key="5">
    <source>
        <dbReference type="Proteomes" id="UP000323866"/>
    </source>
</evidence>
<dbReference type="AlphaFoldDB" id="A0A5M8Q5G1"/>
<evidence type="ECO:0000256" key="1">
    <source>
        <dbReference type="SAM" id="MobiDB-lite"/>
    </source>
</evidence>
<feature type="signal peptide" evidence="2">
    <location>
        <begin position="1"/>
        <end position="19"/>
    </location>
</feature>
<evidence type="ECO:0000313" key="6">
    <source>
        <dbReference type="Proteomes" id="UP001570846"/>
    </source>
</evidence>
<keyword evidence="2" id="KW-0732">Signal</keyword>
<keyword evidence="6" id="KW-1185">Reference proteome</keyword>
<reference evidence="4 6" key="3">
    <citation type="submission" date="2024-08" db="EMBL/GenBank/DDBJ databases">
        <authorList>
            <person name="Wei W."/>
        </authorList>
    </citation>
    <scope>NUCLEOTIDE SEQUENCE [LARGE SCALE GENOMIC DNA]</scope>
    <source>
        <strain evidence="4 6">XU2</strain>
    </source>
</reference>
<feature type="chain" id="PRO_5024360035" evidence="2">
    <location>
        <begin position="20"/>
        <end position="64"/>
    </location>
</feature>
<sequence length="64" mass="7068">MKKKLFLFAMLGGFASFSACDSKKENQMEDQAEKVELHAEMAGDSTLAEQAREAKDSIDKADPK</sequence>
<dbReference type="Proteomes" id="UP001570846">
    <property type="component" value="Unassembled WGS sequence"/>
</dbReference>
<feature type="compositionally biased region" description="Basic and acidic residues" evidence="1">
    <location>
        <begin position="50"/>
        <end position="64"/>
    </location>
</feature>
<evidence type="ECO:0000256" key="2">
    <source>
        <dbReference type="SAM" id="SignalP"/>
    </source>
</evidence>